<evidence type="ECO:0000313" key="2">
    <source>
        <dbReference type="Proteomes" id="UP000319619"/>
    </source>
</evidence>
<accession>A0A532UVS2</accession>
<comment type="caution">
    <text evidence="1">The sequence shown here is derived from an EMBL/GenBank/DDBJ whole genome shotgun (WGS) entry which is preliminary data.</text>
</comment>
<name>A0A532UVS2_UNCL8</name>
<protein>
    <recommendedName>
        <fullName evidence="3">Response regulatory domain-containing protein</fullName>
    </recommendedName>
</protein>
<organism evidence="1 2">
    <name type="scientific">candidate division LCP-89 bacterium B3_LCP</name>
    <dbReference type="NCBI Taxonomy" id="2012998"/>
    <lineage>
        <taxon>Bacteria</taxon>
        <taxon>Pseudomonadati</taxon>
        <taxon>Bacteria division LCP-89</taxon>
    </lineage>
</organism>
<dbReference type="EMBL" id="NJBN01000008">
    <property type="protein sequence ID" value="TKJ39035.1"/>
    <property type="molecule type" value="Genomic_DNA"/>
</dbReference>
<gene>
    <name evidence="1" type="ORF">CEE37_11460</name>
</gene>
<dbReference type="Gene3D" id="3.40.50.2300">
    <property type="match status" value="1"/>
</dbReference>
<dbReference type="AlphaFoldDB" id="A0A532UVS2"/>
<sequence length="161" mass="18219">MSKAQGLHVYFLDDDLSDMEITIAFLKEDGIEITAHDVLADAFPYLRSSRATEIDVFVADLAFAYGKVDKDQPDEDTFTAGETGNGRYTGARLLRAIRNGERNININRSVPAIFYTNLRLDPEIHRLAEELNAKVCLKLEGGYSELYRLINGFLRDKRGER</sequence>
<proteinExistence type="predicted"/>
<evidence type="ECO:0000313" key="1">
    <source>
        <dbReference type="EMBL" id="TKJ39035.1"/>
    </source>
</evidence>
<reference evidence="1 2" key="1">
    <citation type="submission" date="2017-06" db="EMBL/GenBank/DDBJ databases">
        <title>Novel microbial phyla capable of carbon fixation and sulfur reduction in deep-sea sediments.</title>
        <authorList>
            <person name="Huang J."/>
            <person name="Baker B."/>
            <person name="Wang Y."/>
        </authorList>
    </citation>
    <scope>NUCLEOTIDE SEQUENCE [LARGE SCALE GENOMIC DNA]</scope>
    <source>
        <strain evidence="1">B3_LCP</strain>
    </source>
</reference>
<dbReference type="Proteomes" id="UP000319619">
    <property type="component" value="Unassembled WGS sequence"/>
</dbReference>
<evidence type="ECO:0008006" key="3">
    <source>
        <dbReference type="Google" id="ProtNLM"/>
    </source>
</evidence>